<proteinExistence type="predicted"/>
<organism evidence="1 2">
    <name type="scientific">Volucribacter amazonae</name>
    <dbReference type="NCBI Taxonomy" id="256731"/>
    <lineage>
        <taxon>Bacteria</taxon>
        <taxon>Pseudomonadati</taxon>
        <taxon>Pseudomonadota</taxon>
        <taxon>Gammaproteobacteria</taxon>
        <taxon>Pasteurellales</taxon>
        <taxon>Pasteurellaceae</taxon>
        <taxon>Volucribacter</taxon>
    </lineage>
</organism>
<sequence>MKIRTFSEITSSKLNKESHLTEVIKFFAGKYFSSDFIFIPEIEMNDYNELLESHSLRLEFTIFATNICGDLWLVNKNNKIIYFYDHNSENVILENFINTEINIYDWITYADLSSQNEYAEENNLLSDEENAYFIREIPKILKVLLGLE</sequence>
<comment type="caution">
    <text evidence="1">The sequence shown here is derived from an EMBL/GenBank/DDBJ whole genome shotgun (WGS) entry which is preliminary data.</text>
</comment>
<gene>
    <name evidence="1" type="ORF">A6A20_09370</name>
</gene>
<protein>
    <recommendedName>
        <fullName evidence="3">SMI1/KNR4 family protein</fullName>
    </recommendedName>
</protein>
<reference evidence="1" key="1">
    <citation type="submission" date="2016-03" db="EMBL/GenBank/DDBJ databases">
        <title>Co-evolution between Pasteurellaceae and their hosts.</title>
        <authorList>
            <person name="Hansen M.J."/>
            <person name="Bojesen A.M."/>
            <person name="Planet P."/>
        </authorList>
    </citation>
    <scope>NUCLEOTIDE SEQUENCE</scope>
    <source>
        <strain evidence="1">146/S8/89</strain>
    </source>
</reference>
<dbReference type="Proteomes" id="UP001155500">
    <property type="component" value="Unassembled WGS sequence"/>
</dbReference>
<name>A0A9X4SM83_9PAST</name>
<evidence type="ECO:0008006" key="3">
    <source>
        <dbReference type="Google" id="ProtNLM"/>
    </source>
</evidence>
<dbReference type="AlphaFoldDB" id="A0A9X4SM83"/>
<dbReference type="RefSeq" id="WP_279573196.1">
    <property type="nucleotide sequence ID" value="NZ_LWID01000001.1"/>
</dbReference>
<evidence type="ECO:0000313" key="2">
    <source>
        <dbReference type="Proteomes" id="UP001155500"/>
    </source>
</evidence>
<dbReference type="EMBL" id="LWID01000001">
    <property type="protein sequence ID" value="MDG6895828.1"/>
    <property type="molecule type" value="Genomic_DNA"/>
</dbReference>
<keyword evidence="2" id="KW-1185">Reference proteome</keyword>
<evidence type="ECO:0000313" key="1">
    <source>
        <dbReference type="EMBL" id="MDG6895828.1"/>
    </source>
</evidence>
<accession>A0A9X4SM83</accession>